<proteinExistence type="predicted"/>
<protein>
    <recommendedName>
        <fullName evidence="3">Alpha/beta hydrolase</fullName>
    </recommendedName>
</protein>
<keyword evidence="2" id="KW-1185">Reference proteome</keyword>
<evidence type="ECO:0008006" key="3">
    <source>
        <dbReference type="Google" id="ProtNLM"/>
    </source>
</evidence>
<dbReference type="EMBL" id="GG657754">
    <property type="protein sequence ID" value="EFL28958.1"/>
    <property type="molecule type" value="Genomic_DNA"/>
</dbReference>
<reference evidence="1 2" key="1">
    <citation type="submission" date="2009-02" db="EMBL/GenBank/DDBJ databases">
        <title>Annotation of Streptomyces hygroscopicus strain ATCC 53653.</title>
        <authorList>
            <consortium name="The Broad Institute Genome Sequencing Platform"/>
            <consortium name="Broad Institute Microbial Sequencing Center"/>
            <person name="Fischbach M."/>
            <person name="Godfrey P."/>
            <person name="Ward D."/>
            <person name="Young S."/>
            <person name="Zeng Q."/>
            <person name="Koehrsen M."/>
            <person name="Alvarado L."/>
            <person name="Berlin A.M."/>
            <person name="Bochicchio J."/>
            <person name="Borenstein D."/>
            <person name="Chapman S.B."/>
            <person name="Chen Z."/>
            <person name="Engels R."/>
            <person name="Freedman E."/>
            <person name="Gellesch M."/>
            <person name="Goldberg J."/>
            <person name="Griggs A."/>
            <person name="Gujja S."/>
            <person name="Heilman E.R."/>
            <person name="Heiman D.I."/>
            <person name="Hepburn T.A."/>
            <person name="Howarth C."/>
            <person name="Jen D."/>
            <person name="Larson L."/>
            <person name="Lewis B."/>
            <person name="Mehta T."/>
            <person name="Park D."/>
            <person name="Pearson M."/>
            <person name="Richards J."/>
            <person name="Roberts A."/>
            <person name="Saif S."/>
            <person name="Shea T.D."/>
            <person name="Shenoy N."/>
            <person name="Sisk P."/>
            <person name="Stolte C."/>
            <person name="Sykes S.N."/>
            <person name="Thomson T."/>
            <person name="Walk T."/>
            <person name="White J."/>
            <person name="Yandava C."/>
            <person name="Straight P."/>
            <person name="Clardy J."/>
            <person name="Hung D."/>
            <person name="Kolter R."/>
            <person name="Mekalanos J."/>
            <person name="Walker S."/>
            <person name="Walsh C.T."/>
            <person name="Wieland-Brown L.C."/>
            <person name="Haas B."/>
            <person name="Nusbaum C."/>
            <person name="Birren B."/>
        </authorList>
    </citation>
    <scope>NUCLEOTIDE SEQUENCE [LARGE SCALE GENOMIC DNA]</scope>
    <source>
        <strain evidence="1 2">ATCC 53653</strain>
    </source>
</reference>
<gene>
    <name evidence="1" type="ORF">SSOG_08672</name>
</gene>
<accession>D9WFK0</accession>
<name>D9WFK0_9ACTN</name>
<organism evidence="1 2">
    <name type="scientific">Streptomyces himastatinicus ATCC 53653</name>
    <dbReference type="NCBI Taxonomy" id="457427"/>
    <lineage>
        <taxon>Bacteria</taxon>
        <taxon>Bacillati</taxon>
        <taxon>Actinomycetota</taxon>
        <taxon>Actinomycetes</taxon>
        <taxon>Kitasatosporales</taxon>
        <taxon>Streptomycetaceae</taxon>
        <taxon>Streptomyces</taxon>
        <taxon>Streptomyces violaceusniger group</taxon>
    </lineage>
</organism>
<dbReference type="AlphaFoldDB" id="D9WFK0"/>
<dbReference type="Proteomes" id="UP000003963">
    <property type="component" value="Unassembled WGS sequence"/>
</dbReference>
<evidence type="ECO:0000313" key="2">
    <source>
        <dbReference type="Proteomes" id="UP000003963"/>
    </source>
</evidence>
<dbReference type="HOGENOM" id="CLU_3189546_0_0_11"/>
<sequence>MAAGVVVTTVPGAGHNVMFDDPSAFTAAIATGTLPGDRRGSADRQP</sequence>
<evidence type="ECO:0000313" key="1">
    <source>
        <dbReference type="EMBL" id="EFL28958.1"/>
    </source>
</evidence>